<evidence type="ECO:0000313" key="4">
    <source>
        <dbReference type="EMBL" id="MBA9028881.1"/>
    </source>
</evidence>
<evidence type="ECO:0000256" key="1">
    <source>
        <dbReference type="ARBA" id="ARBA00022603"/>
    </source>
</evidence>
<proteinExistence type="predicted"/>
<dbReference type="InterPro" id="IPR007848">
    <property type="entry name" value="Small_mtfrase_dom"/>
</dbReference>
<dbReference type="Pfam" id="PF05175">
    <property type="entry name" value="MTS"/>
    <property type="match status" value="1"/>
</dbReference>
<name>A0ABR6CVY3_9BACI</name>
<accession>A0ABR6CVY3</accession>
<dbReference type="SUPFAM" id="SSF53335">
    <property type="entry name" value="S-adenosyl-L-methionine-dependent methyltransferases"/>
    <property type="match status" value="1"/>
</dbReference>
<feature type="domain" description="Methyltransferase small" evidence="3">
    <location>
        <begin position="30"/>
        <end position="198"/>
    </location>
</feature>
<gene>
    <name evidence="4" type="ORF">HNP81_004202</name>
</gene>
<evidence type="ECO:0000313" key="5">
    <source>
        <dbReference type="Proteomes" id="UP000626697"/>
    </source>
</evidence>
<keyword evidence="1 4" id="KW-0489">Methyltransferase</keyword>
<dbReference type="InterPro" id="IPR029063">
    <property type="entry name" value="SAM-dependent_MTases_sf"/>
</dbReference>
<dbReference type="EMBL" id="JACJHX010000020">
    <property type="protein sequence ID" value="MBA9028881.1"/>
    <property type="molecule type" value="Genomic_DNA"/>
</dbReference>
<dbReference type="EC" id="2.1.1.172" evidence="4"/>
<dbReference type="Proteomes" id="UP000626697">
    <property type="component" value="Unassembled WGS sequence"/>
</dbReference>
<keyword evidence="2 4" id="KW-0808">Transferase</keyword>
<evidence type="ECO:0000256" key="2">
    <source>
        <dbReference type="ARBA" id="ARBA00022679"/>
    </source>
</evidence>
<comment type="caution">
    <text evidence="4">The sequence shown here is derived from an EMBL/GenBank/DDBJ whole genome shotgun (WGS) entry which is preliminary data.</text>
</comment>
<dbReference type="CDD" id="cd02440">
    <property type="entry name" value="AdoMet_MTases"/>
    <property type="match status" value="1"/>
</dbReference>
<dbReference type="Gene3D" id="3.40.50.150">
    <property type="entry name" value="Vaccinia Virus protein VP39"/>
    <property type="match status" value="1"/>
</dbReference>
<evidence type="ECO:0000259" key="3">
    <source>
        <dbReference type="Pfam" id="PF05175"/>
    </source>
</evidence>
<reference evidence="4 5" key="1">
    <citation type="submission" date="2020-08" db="EMBL/GenBank/DDBJ databases">
        <title>Genomic Encyclopedia of Type Strains, Phase IV (KMG-IV): sequencing the most valuable type-strain genomes for metagenomic binning, comparative biology and taxonomic classification.</title>
        <authorList>
            <person name="Goeker M."/>
        </authorList>
    </citation>
    <scope>NUCLEOTIDE SEQUENCE [LARGE SCALE GENOMIC DNA]</scope>
    <source>
        <strain evidence="4 5">DSM 105481</strain>
    </source>
</reference>
<keyword evidence="5" id="KW-1185">Reference proteome</keyword>
<sequence>MTLADHYYSQKPDVESNPKFWDYTLRGRSFRFKSDNGVFSKNDIDFGSRLLIETFTFEEETKGSILDVGCGYGPIGLSIAAAFPERTVELVDINSRAVALAKDNAKTNGITNVNIHESDQLDRVEITQFAAILTNPPIRAGKNVVHGILEKSHAKLKNGGELWVVIQKKQGAPSAMEKMEQVFGNVRTVVKKKGYYILVSKKV</sequence>
<dbReference type="GO" id="GO:0052914">
    <property type="term" value="F:16S rRNA (guanine(1207)-N(2))-methyltransferase activity"/>
    <property type="evidence" value="ECO:0007669"/>
    <property type="project" value="UniProtKB-EC"/>
</dbReference>
<dbReference type="PANTHER" id="PTHR47816:SF4">
    <property type="entry name" value="RIBOSOMAL RNA SMALL SUBUNIT METHYLTRANSFERASE C"/>
    <property type="match status" value="1"/>
</dbReference>
<dbReference type="PANTHER" id="PTHR47816">
    <property type="entry name" value="RIBOSOMAL RNA SMALL SUBUNIT METHYLTRANSFERASE C"/>
    <property type="match status" value="1"/>
</dbReference>
<protein>
    <submittedName>
        <fullName evidence="4">16S rRNA (Guanine1207-N2)-methyltransferase</fullName>
        <ecNumber evidence="4">2.1.1.172</ecNumber>
    </submittedName>
</protein>
<organism evidence="4 5">
    <name type="scientific">Peribacillus huizhouensis</name>
    <dbReference type="NCBI Taxonomy" id="1501239"/>
    <lineage>
        <taxon>Bacteria</taxon>
        <taxon>Bacillati</taxon>
        <taxon>Bacillota</taxon>
        <taxon>Bacilli</taxon>
        <taxon>Bacillales</taxon>
        <taxon>Bacillaceae</taxon>
        <taxon>Peribacillus</taxon>
    </lineage>
</organism>
<dbReference type="InterPro" id="IPR046977">
    <property type="entry name" value="RsmC/RlmG"/>
</dbReference>